<dbReference type="InterPro" id="IPR004202">
    <property type="entry name" value="COX7C/Cox8"/>
</dbReference>
<dbReference type="PANTHER" id="PTHR13313:SF0">
    <property type="entry name" value="CYTOCHROME C OXIDASE SUBUNIT 7C, MITOCHONDRIAL"/>
    <property type="match status" value="1"/>
</dbReference>
<dbReference type="RefSeq" id="XP_029319724.1">
    <property type="nucleotide sequence ID" value="XM_029463864.1"/>
</dbReference>
<dbReference type="GeneID" id="40381957"/>
<evidence type="ECO:0000256" key="1">
    <source>
        <dbReference type="ARBA" id="ARBA00004434"/>
    </source>
</evidence>
<evidence type="ECO:0000256" key="10">
    <source>
        <dbReference type="RuleBase" id="RU368123"/>
    </source>
</evidence>
<evidence type="ECO:0000256" key="4">
    <source>
        <dbReference type="ARBA" id="ARBA00022692"/>
    </source>
</evidence>
<dbReference type="GO" id="GO:0045277">
    <property type="term" value="C:respiratory chain complex IV"/>
    <property type="evidence" value="ECO:0007669"/>
    <property type="project" value="UniProtKB-UniRule"/>
</dbReference>
<keyword evidence="7 10" id="KW-1133">Transmembrane helix</keyword>
<evidence type="ECO:0000313" key="12">
    <source>
        <dbReference type="Proteomes" id="UP000249293"/>
    </source>
</evidence>
<evidence type="ECO:0000256" key="3">
    <source>
        <dbReference type="ARBA" id="ARBA00010514"/>
    </source>
</evidence>
<dbReference type="InterPro" id="IPR036636">
    <property type="entry name" value="COX7C/Cox8_sf"/>
</dbReference>
<dbReference type="VEuPathDB" id="FungiDB:C5L36_0A08450"/>
<dbReference type="SUPFAM" id="SSF81427">
    <property type="entry name" value="Mitochondrial cytochrome c oxidase subunit VIIc (aka VIIIa)"/>
    <property type="match status" value="1"/>
</dbReference>
<name>A0A2U9QYZ3_PICKU</name>
<dbReference type="Pfam" id="PF02935">
    <property type="entry name" value="COX7C"/>
    <property type="match status" value="1"/>
</dbReference>
<evidence type="ECO:0000256" key="2">
    <source>
        <dbReference type="ARBA" id="ARBA00004673"/>
    </source>
</evidence>
<dbReference type="Gene3D" id="4.10.49.10">
    <property type="entry name" value="Cytochrome c oxidase subunit VIIc"/>
    <property type="match status" value="1"/>
</dbReference>
<protein>
    <recommendedName>
        <fullName evidence="10">Cytochrome c oxidase subunit 8, mitochondrial</fullName>
    </recommendedName>
    <alternativeName>
        <fullName evidence="10">Cytochrome c oxidase polypeptide VIII</fullName>
    </alternativeName>
</protein>
<comment type="similarity">
    <text evidence="3 10">Belongs to the cytochrome c oxidase VIIc family.</text>
</comment>
<keyword evidence="8 10" id="KW-0496">Mitochondrion</keyword>
<dbReference type="UniPathway" id="UPA00705"/>
<accession>A0A2U9QYZ3</accession>
<dbReference type="KEGG" id="pkz:C5L36_0A08450"/>
<keyword evidence="12" id="KW-1185">Reference proteome</keyword>
<evidence type="ECO:0000256" key="5">
    <source>
        <dbReference type="ARBA" id="ARBA00022792"/>
    </source>
</evidence>
<dbReference type="OrthoDB" id="9974841at2759"/>
<dbReference type="STRING" id="4909.A0A2U9QYZ3"/>
<dbReference type="GO" id="GO:0005743">
    <property type="term" value="C:mitochondrial inner membrane"/>
    <property type="evidence" value="ECO:0007669"/>
    <property type="project" value="UniProtKB-SubCell"/>
</dbReference>
<evidence type="ECO:0000256" key="9">
    <source>
        <dbReference type="ARBA" id="ARBA00023136"/>
    </source>
</evidence>
<keyword evidence="4 10" id="KW-0812">Transmembrane</keyword>
<dbReference type="EMBL" id="CP028773">
    <property type="protein sequence ID" value="AWU74247.1"/>
    <property type="molecule type" value="Genomic_DNA"/>
</dbReference>
<reference evidence="11 12" key="1">
    <citation type="submission" date="2018-06" db="EMBL/GenBank/DDBJ databases">
        <title>Population genomics shows no distinction between pathogenic Candida krusei and environmental Pichia kudriavzevii: One species, four names.</title>
        <authorList>
            <person name="Douglass A.P."/>
            <person name="Offei B."/>
            <person name="Braun-Galleani S."/>
            <person name="Coughlan A.Y."/>
            <person name="Martos A."/>
            <person name="Ortiz-Merino R.A."/>
            <person name="Byrne K.P."/>
            <person name="Wolfe K.H."/>
        </authorList>
    </citation>
    <scope>NUCLEOTIDE SEQUENCE [LARGE SCALE GENOMIC DNA]</scope>
    <source>
        <strain evidence="11 12">CBS573</strain>
    </source>
</reference>
<evidence type="ECO:0000313" key="11">
    <source>
        <dbReference type="EMBL" id="AWU74247.1"/>
    </source>
</evidence>
<evidence type="ECO:0000256" key="8">
    <source>
        <dbReference type="ARBA" id="ARBA00023128"/>
    </source>
</evidence>
<organism evidence="11 12">
    <name type="scientific">Pichia kudriavzevii</name>
    <name type="common">Yeast</name>
    <name type="synonym">Issatchenkia orientalis</name>
    <dbReference type="NCBI Taxonomy" id="4909"/>
    <lineage>
        <taxon>Eukaryota</taxon>
        <taxon>Fungi</taxon>
        <taxon>Dikarya</taxon>
        <taxon>Ascomycota</taxon>
        <taxon>Saccharomycotina</taxon>
        <taxon>Pichiomycetes</taxon>
        <taxon>Pichiales</taxon>
        <taxon>Pichiaceae</taxon>
        <taxon>Pichia</taxon>
    </lineage>
</organism>
<keyword evidence="6 10" id="KW-0809">Transit peptide</keyword>
<comment type="subunit">
    <text evidence="10">Component of the cytochrome c oxidase (complex IV, CIV), a multisubunit enzyme composed of a catalytic core of 3 subunits and several supernumerary subunits. The complex exists as a monomer or a dimer and forms supercomplexes (SCs) in the inner mitochondrial membrane with ubiquinol-cytochrome c oxidoreductase (cytochrome b-c1 complex, complex III, CIII).</text>
</comment>
<comment type="function">
    <text evidence="10">Component of the cytochrome c oxidase, the last enzyme in the mitochondrial electron transport chain which drives oxidative phosphorylation. The respiratory chain contains 3 multisubunit complexes succinate dehydrogenase (complex II, CII), ubiquinol-cytochrome c oxidoreductase (cytochrome b-c1 complex, complex III, CIII) and cytochrome c oxidase (complex IV, CIV), that cooperate to transfer electrons derived from NADH and succinate to molecular oxygen, creating an electrochemical gradient over the inner membrane that drives transmembrane transport and the ATP synthase. Cytochrome c oxidase is the component of the respiratory chain that catalyzes the reduction of oxygen to water. Electrons originating from reduced cytochrome c in the intermembrane space (IMS) are transferred via the dinuclear copper A center (CU(A)) of subunit 2 and heme A of subunit 1 to the active site in subunit 1, a binuclear center (BNC) formed by heme A3 and copper B (CU(B)). The BNC reduces molecular oxygen to 2 water molecules using 4 electrons from cytochrome c in the IMS and 4 protons from the mitochondrial matrix.</text>
</comment>
<sequence>MLARAFQRSSVRQFSASAKQLSGPHFPEGVYNNLPFKVKNRRIPYAVPHLIFWIAGCGIPFFAVYVQQKRAGNL</sequence>
<dbReference type="PANTHER" id="PTHR13313">
    <property type="entry name" value="CYTOCHROME C OXIDASE SUBUNIT VIIC"/>
    <property type="match status" value="1"/>
</dbReference>
<keyword evidence="5 10" id="KW-0999">Mitochondrion inner membrane</keyword>
<gene>
    <name evidence="11" type="ORF">C5L36_0A08450</name>
</gene>
<keyword evidence="9 10" id="KW-0472">Membrane</keyword>
<feature type="transmembrane region" description="Helical" evidence="10">
    <location>
        <begin position="45"/>
        <end position="66"/>
    </location>
</feature>
<comment type="subcellular location">
    <subcellularLocation>
        <location evidence="1 10">Mitochondrion inner membrane</location>
        <topology evidence="1 10">Single-pass membrane protein</topology>
    </subcellularLocation>
</comment>
<dbReference type="Proteomes" id="UP000249293">
    <property type="component" value="Chromosome 1"/>
</dbReference>
<dbReference type="AlphaFoldDB" id="A0A2U9QYZ3"/>
<evidence type="ECO:0000256" key="6">
    <source>
        <dbReference type="ARBA" id="ARBA00022946"/>
    </source>
</evidence>
<dbReference type="GO" id="GO:0006123">
    <property type="term" value="P:mitochondrial electron transport, cytochrome c to oxygen"/>
    <property type="evidence" value="ECO:0007669"/>
    <property type="project" value="UniProtKB-UniRule"/>
</dbReference>
<proteinExistence type="inferred from homology"/>
<evidence type="ECO:0000256" key="7">
    <source>
        <dbReference type="ARBA" id="ARBA00022989"/>
    </source>
</evidence>
<comment type="pathway">
    <text evidence="2 10">Energy metabolism; oxidative phosphorylation.</text>
</comment>